<gene>
    <name evidence="11" type="ORF">ALT_7216</name>
</gene>
<dbReference type="PANTHER" id="PTHR48182:SF2">
    <property type="entry name" value="PROTEIN SERAC1"/>
    <property type="match status" value="1"/>
</dbReference>
<evidence type="ECO:0000313" key="11">
    <source>
        <dbReference type="EMBL" id="GAQ09895.1"/>
    </source>
</evidence>
<dbReference type="Pfam" id="PF05057">
    <property type="entry name" value="DUF676"/>
    <property type="match status" value="1"/>
</dbReference>
<comment type="subcellular location">
    <subcellularLocation>
        <location evidence="2">Endoplasmic reticulum</location>
    </subcellularLocation>
    <subcellularLocation>
        <location evidence="3">Membrane</location>
    </subcellularLocation>
    <subcellularLocation>
        <location evidence="1">Mitochondrion</location>
    </subcellularLocation>
</comment>
<keyword evidence="6" id="KW-0496">Mitochondrion</keyword>
<feature type="region of interest" description="Disordered" evidence="8">
    <location>
        <begin position="1"/>
        <end position="23"/>
    </location>
</feature>
<dbReference type="GO" id="GO:0005739">
    <property type="term" value="C:mitochondrion"/>
    <property type="evidence" value="ECO:0007669"/>
    <property type="project" value="UniProtKB-SubCell"/>
</dbReference>
<dbReference type="Gene3D" id="1.10.630.10">
    <property type="entry name" value="Cytochrome P450"/>
    <property type="match status" value="1"/>
</dbReference>
<evidence type="ECO:0000256" key="1">
    <source>
        <dbReference type="ARBA" id="ARBA00004173"/>
    </source>
</evidence>
<evidence type="ECO:0000256" key="4">
    <source>
        <dbReference type="ARBA" id="ARBA00007920"/>
    </source>
</evidence>
<protein>
    <recommendedName>
        <fullName evidence="13">DUF676 domain-containing protein</fullName>
    </recommendedName>
</protein>
<dbReference type="GO" id="GO:0020037">
    <property type="term" value="F:heme binding"/>
    <property type="evidence" value="ECO:0007669"/>
    <property type="project" value="InterPro"/>
</dbReference>
<dbReference type="InterPro" id="IPR001128">
    <property type="entry name" value="Cyt_P450"/>
</dbReference>
<keyword evidence="7" id="KW-0472">Membrane</keyword>
<evidence type="ECO:0000256" key="6">
    <source>
        <dbReference type="ARBA" id="ARBA00023128"/>
    </source>
</evidence>
<dbReference type="SUPFAM" id="SSF53474">
    <property type="entry name" value="alpha/beta-Hydrolases"/>
    <property type="match status" value="1"/>
</dbReference>
<name>A0AAN4PNS0_ASPLE</name>
<dbReference type="GO" id="GO:0016020">
    <property type="term" value="C:membrane"/>
    <property type="evidence" value="ECO:0007669"/>
    <property type="project" value="UniProtKB-SubCell"/>
</dbReference>
<evidence type="ECO:0000256" key="3">
    <source>
        <dbReference type="ARBA" id="ARBA00004370"/>
    </source>
</evidence>
<feature type="domain" description="DUF676" evidence="9">
    <location>
        <begin position="33"/>
        <end position="161"/>
    </location>
</feature>
<dbReference type="PANTHER" id="PTHR48182">
    <property type="entry name" value="PROTEIN SERAC1"/>
    <property type="match status" value="1"/>
</dbReference>
<evidence type="ECO:0000256" key="2">
    <source>
        <dbReference type="ARBA" id="ARBA00004240"/>
    </source>
</evidence>
<evidence type="ECO:0008006" key="13">
    <source>
        <dbReference type="Google" id="ProtNLM"/>
    </source>
</evidence>
<evidence type="ECO:0000256" key="7">
    <source>
        <dbReference type="ARBA" id="ARBA00023136"/>
    </source>
</evidence>
<dbReference type="Proteomes" id="UP000051487">
    <property type="component" value="Unassembled WGS sequence"/>
</dbReference>
<dbReference type="InterPro" id="IPR029058">
    <property type="entry name" value="AB_hydrolase_fold"/>
</dbReference>
<proteinExistence type="inferred from homology"/>
<dbReference type="InterPro" id="IPR052374">
    <property type="entry name" value="SERAC1"/>
</dbReference>
<evidence type="ECO:0000256" key="5">
    <source>
        <dbReference type="ARBA" id="ARBA00022824"/>
    </source>
</evidence>
<keyword evidence="5" id="KW-0256">Endoplasmic reticulum</keyword>
<evidence type="ECO:0000259" key="9">
    <source>
        <dbReference type="Pfam" id="PF05057"/>
    </source>
</evidence>
<dbReference type="Pfam" id="PF00067">
    <property type="entry name" value="p450"/>
    <property type="match status" value="1"/>
</dbReference>
<feature type="domain" description="Fungal death-pathway protein SesB" evidence="10">
    <location>
        <begin position="291"/>
        <end position="318"/>
    </location>
</feature>
<dbReference type="InterPro" id="IPR007751">
    <property type="entry name" value="DUF676_lipase-like"/>
</dbReference>
<dbReference type="InterPro" id="IPR031469">
    <property type="entry name" value="SesB_dom"/>
</dbReference>
<dbReference type="Gene3D" id="3.40.50.1820">
    <property type="entry name" value="alpha/beta hydrolase"/>
    <property type="match status" value="1"/>
</dbReference>
<evidence type="ECO:0000259" key="10">
    <source>
        <dbReference type="Pfam" id="PF17046"/>
    </source>
</evidence>
<dbReference type="GO" id="GO:0004497">
    <property type="term" value="F:monooxygenase activity"/>
    <property type="evidence" value="ECO:0007669"/>
    <property type="project" value="InterPro"/>
</dbReference>
<dbReference type="AlphaFoldDB" id="A0AAN4PNS0"/>
<dbReference type="SUPFAM" id="SSF48264">
    <property type="entry name" value="Cytochrome P450"/>
    <property type="match status" value="1"/>
</dbReference>
<dbReference type="EMBL" id="BCLY01000012">
    <property type="protein sequence ID" value="GAQ09895.1"/>
    <property type="molecule type" value="Genomic_DNA"/>
</dbReference>
<dbReference type="Pfam" id="PF17046">
    <property type="entry name" value="Ses_B"/>
    <property type="match status" value="1"/>
</dbReference>
<dbReference type="InterPro" id="IPR036396">
    <property type="entry name" value="Cyt_P450_sf"/>
</dbReference>
<organism evidence="11 12">
    <name type="scientific">Aspergillus lentulus</name>
    <dbReference type="NCBI Taxonomy" id="293939"/>
    <lineage>
        <taxon>Eukaryota</taxon>
        <taxon>Fungi</taxon>
        <taxon>Dikarya</taxon>
        <taxon>Ascomycota</taxon>
        <taxon>Pezizomycotina</taxon>
        <taxon>Eurotiomycetes</taxon>
        <taxon>Eurotiomycetidae</taxon>
        <taxon>Eurotiales</taxon>
        <taxon>Aspergillaceae</taxon>
        <taxon>Aspergillus</taxon>
        <taxon>Aspergillus subgen. Fumigati</taxon>
    </lineage>
</organism>
<accession>A0AAN4PNS0</accession>
<comment type="caution">
    <text evidence="11">The sequence shown here is derived from an EMBL/GenBank/DDBJ whole genome shotgun (WGS) entry which is preliminary data.</text>
</comment>
<evidence type="ECO:0000313" key="12">
    <source>
        <dbReference type="Proteomes" id="UP000051487"/>
    </source>
</evidence>
<dbReference type="GO" id="GO:0005506">
    <property type="term" value="F:iron ion binding"/>
    <property type="evidence" value="ECO:0007669"/>
    <property type="project" value="InterPro"/>
</dbReference>
<reference evidence="11 12" key="1">
    <citation type="submission" date="2015-11" db="EMBL/GenBank/DDBJ databases">
        <title>Aspergillus lentulus strain IFM 54703T.</title>
        <authorList>
            <person name="Kusuya Y."/>
            <person name="Sakai K."/>
            <person name="Kamei K."/>
            <person name="Takahashi H."/>
            <person name="Yaguchi T."/>
        </authorList>
    </citation>
    <scope>NUCLEOTIDE SEQUENCE [LARGE SCALE GENOMIC DNA]</scope>
    <source>
        <strain evidence="11 12">IFM 54703</strain>
    </source>
</reference>
<dbReference type="GO" id="GO:0005783">
    <property type="term" value="C:endoplasmic reticulum"/>
    <property type="evidence" value="ECO:0007669"/>
    <property type="project" value="UniProtKB-SubCell"/>
</dbReference>
<comment type="similarity">
    <text evidence="4">Belongs to the putative lipase ROG1 family.</text>
</comment>
<evidence type="ECO:0000256" key="8">
    <source>
        <dbReference type="SAM" id="MobiDB-lite"/>
    </source>
</evidence>
<dbReference type="GO" id="GO:0016705">
    <property type="term" value="F:oxidoreductase activity, acting on paired donors, with incorporation or reduction of molecular oxygen"/>
    <property type="evidence" value="ECO:0007669"/>
    <property type="project" value="InterPro"/>
</dbReference>
<sequence>MSIRAVREPANAKVDPAHPILNQRTYPKPPDSIVFVHGLHGDQAPWTSEADVFWPEKLLPGKVSDACILSFEYEAAIGPFFGEDDEITDISNDLINELMDHRTEKEKLVDEAKQEERPIIFVAHCLGGVVLENALVRAAEHPRKRELIGHIHGILLLGTPHFQPASLAAATTYLQVAQAEVPSESDLKDRLKRLSGIPQRFAELKQAGAEFEVEGFYAGAGTKLGGTGKDVKIVDEALARGPDAPPPERLARNQLRLSQYDGEDDKDFKKVVRVLTQWASKIVLPEENKGAANVSNATFSGSHNSGLQLGQNVGTLKGFSFGRGSLRLNPPAPNIFPTYGITKPGMELYGKFAPAGTEVSGNQWIMQRDKQMYGEDAEESKLERWLGAEKAKLYNKYSFTFDYGARVCLGKDIAMMELYKGPLQFFRRFNVQTVSDKPQTRFVIQEVLVSIAIYGWQLIVAFQKKALSDTTTDQQKLG</sequence>